<dbReference type="Proteomes" id="UP001174997">
    <property type="component" value="Unassembled WGS sequence"/>
</dbReference>
<feature type="domain" description="Rhodopsin" evidence="8">
    <location>
        <begin position="47"/>
        <end position="285"/>
    </location>
</feature>
<dbReference type="AlphaFoldDB" id="A0AA39Z7S4"/>
<dbReference type="InterPro" id="IPR052337">
    <property type="entry name" value="SAT4-like"/>
</dbReference>
<feature type="transmembrane region" description="Helical" evidence="7">
    <location>
        <begin position="28"/>
        <end position="51"/>
    </location>
</feature>
<evidence type="ECO:0000256" key="5">
    <source>
        <dbReference type="ARBA" id="ARBA00038359"/>
    </source>
</evidence>
<comment type="caution">
    <text evidence="9">The sequence shown here is derived from an EMBL/GenBank/DDBJ whole genome shotgun (WGS) entry which is preliminary data.</text>
</comment>
<evidence type="ECO:0000313" key="10">
    <source>
        <dbReference type="Proteomes" id="UP001174997"/>
    </source>
</evidence>
<organism evidence="9 10">
    <name type="scientific">Cercophora samala</name>
    <dbReference type="NCBI Taxonomy" id="330535"/>
    <lineage>
        <taxon>Eukaryota</taxon>
        <taxon>Fungi</taxon>
        <taxon>Dikarya</taxon>
        <taxon>Ascomycota</taxon>
        <taxon>Pezizomycotina</taxon>
        <taxon>Sordariomycetes</taxon>
        <taxon>Sordariomycetidae</taxon>
        <taxon>Sordariales</taxon>
        <taxon>Lasiosphaeriaceae</taxon>
        <taxon>Cercophora</taxon>
    </lineage>
</organism>
<proteinExistence type="inferred from homology"/>
<evidence type="ECO:0000256" key="7">
    <source>
        <dbReference type="SAM" id="Phobius"/>
    </source>
</evidence>
<evidence type="ECO:0000256" key="4">
    <source>
        <dbReference type="ARBA" id="ARBA00023136"/>
    </source>
</evidence>
<feature type="transmembrane region" description="Helical" evidence="7">
    <location>
        <begin position="222"/>
        <end position="248"/>
    </location>
</feature>
<evidence type="ECO:0000256" key="1">
    <source>
        <dbReference type="ARBA" id="ARBA00004141"/>
    </source>
</evidence>
<name>A0AA39Z7S4_9PEZI</name>
<feature type="transmembrane region" description="Helical" evidence="7">
    <location>
        <begin position="187"/>
        <end position="210"/>
    </location>
</feature>
<keyword evidence="4 7" id="KW-0472">Membrane</keyword>
<dbReference type="PANTHER" id="PTHR33048:SF55">
    <property type="entry name" value="INTEGRAL MEMBRANE PROTEIN"/>
    <property type="match status" value="1"/>
</dbReference>
<evidence type="ECO:0000256" key="3">
    <source>
        <dbReference type="ARBA" id="ARBA00022989"/>
    </source>
</evidence>
<keyword evidence="2 7" id="KW-0812">Transmembrane</keyword>
<feature type="transmembrane region" description="Helical" evidence="7">
    <location>
        <begin position="113"/>
        <end position="133"/>
    </location>
</feature>
<dbReference type="Pfam" id="PF20684">
    <property type="entry name" value="Fung_rhodopsin"/>
    <property type="match status" value="1"/>
</dbReference>
<feature type="transmembrane region" description="Helical" evidence="7">
    <location>
        <begin position="268"/>
        <end position="288"/>
    </location>
</feature>
<comment type="subcellular location">
    <subcellularLocation>
        <location evidence="1">Membrane</location>
        <topology evidence="1">Multi-pass membrane protein</topology>
    </subcellularLocation>
</comment>
<protein>
    <recommendedName>
        <fullName evidence="8">Rhodopsin domain-containing protein</fullName>
    </recommendedName>
</protein>
<dbReference type="GO" id="GO:0016020">
    <property type="term" value="C:membrane"/>
    <property type="evidence" value="ECO:0007669"/>
    <property type="project" value="UniProtKB-SubCell"/>
</dbReference>
<evidence type="ECO:0000313" key="9">
    <source>
        <dbReference type="EMBL" id="KAK0665331.1"/>
    </source>
</evidence>
<evidence type="ECO:0000259" key="8">
    <source>
        <dbReference type="Pfam" id="PF20684"/>
    </source>
</evidence>
<gene>
    <name evidence="9" type="ORF">QBC41DRAFT_379855</name>
</gene>
<evidence type="ECO:0000256" key="2">
    <source>
        <dbReference type="ARBA" id="ARBA00022692"/>
    </source>
</evidence>
<keyword evidence="3 7" id="KW-1133">Transmembrane helix</keyword>
<dbReference type="EMBL" id="JAULSY010000112">
    <property type="protein sequence ID" value="KAK0665331.1"/>
    <property type="molecule type" value="Genomic_DNA"/>
</dbReference>
<keyword evidence="10" id="KW-1185">Reference proteome</keyword>
<dbReference type="InterPro" id="IPR049326">
    <property type="entry name" value="Rhodopsin_dom_fungi"/>
</dbReference>
<feature type="compositionally biased region" description="Acidic residues" evidence="6">
    <location>
        <begin position="395"/>
        <end position="404"/>
    </location>
</feature>
<comment type="similarity">
    <text evidence="5">Belongs to the SAT4 family.</text>
</comment>
<feature type="transmembrane region" description="Helical" evidence="7">
    <location>
        <begin position="145"/>
        <end position="163"/>
    </location>
</feature>
<dbReference type="PANTHER" id="PTHR33048">
    <property type="entry name" value="PTH11-LIKE INTEGRAL MEMBRANE PROTEIN (AFU_ORTHOLOGUE AFUA_5G11245)"/>
    <property type="match status" value="1"/>
</dbReference>
<reference evidence="9" key="1">
    <citation type="submission" date="2023-06" db="EMBL/GenBank/DDBJ databases">
        <title>Genome-scale phylogeny and comparative genomics of the fungal order Sordariales.</title>
        <authorList>
            <consortium name="Lawrence Berkeley National Laboratory"/>
            <person name="Hensen N."/>
            <person name="Bonometti L."/>
            <person name="Westerberg I."/>
            <person name="Brannstrom I.O."/>
            <person name="Guillou S."/>
            <person name="Cros-Aarteil S."/>
            <person name="Calhoun S."/>
            <person name="Haridas S."/>
            <person name="Kuo A."/>
            <person name="Mondo S."/>
            <person name="Pangilinan J."/>
            <person name="Riley R."/>
            <person name="Labutti K."/>
            <person name="Andreopoulos B."/>
            <person name="Lipzen A."/>
            <person name="Chen C."/>
            <person name="Yanf M."/>
            <person name="Daum C."/>
            <person name="Ng V."/>
            <person name="Clum A."/>
            <person name="Steindorff A."/>
            <person name="Ohm R."/>
            <person name="Martin F."/>
            <person name="Silar P."/>
            <person name="Natvig D."/>
            <person name="Lalanne C."/>
            <person name="Gautier V."/>
            <person name="Ament-Velasquez S.L."/>
            <person name="Kruys A."/>
            <person name="Hutchinson M.I."/>
            <person name="Powell A.J."/>
            <person name="Barry K."/>
            <person name="Miller A.N."/>
            <person name="Grigoriev I.V."/>
            <person name="Debuchy R."/>
            <person name="Gladieux P."/>
            <person name="Thoren M.H."/>
            <person name="Johannesson H."/>
        </authorList>
    </citation>
    <scope>NUCLEOTIDE SEQUENCE</scope>
    <source>
        <strain evidence="9">CBS 307.81</strain>
    </source>
</reference>
<feature type="region of interest" description="Disordered" evidence="6">
    <location>
        <begin position="336"/>
        <end position="414"/>
    </location>
</feature>
<accession>A0AA39Z7S4</accession>
<feature type="transmembrane region" description="Helical" evidence="7">
    <location>
        <begin position="63"/>
        <end position="83"/>
    </location>
</feature>
<evidence type="ECO:0000256" key="6">
    <source>
        <dbReference type="SAM" id="MobiDB-lite"/>
    </source>
</evidence>
<sequence>MSQNNISTIATSFSVHPVGPYPYSGLQILGLFLLGFFPLLSITACILRVWSRRLCQGLGLDDYLIFVSTGFAVPQGVFAALYMRAGYWGIHDVDIPPHPANQGLFFAYLNRVFYSPLLALVKISALLFLLRLGGTKHFVHLSCRALILFNILQVCAFLPATIFNCTPVEYVWTKPAGSGKCFNSGPFAVALASTNILTDILTLLVPFIAFKDLRLGWRIRAALLTVFALGAVVTCISTVRLYSVLRVWYLKPPDSHYTIGYTTNTIEVNLAIVTATIPALWPLARVWFPDVFESMGINRPYLYPDIEVQVRASVSQQITSPALRAKTLWLPRRPRTPSYIRGPTSPPTAPGDRVGSTRNRGLTDWQRQKAAVVERDEEDDYHGIIRRTNTSAEPPVEEQDDEDFLIIQKTEPSG</sequence>